<proteinExistence type="predicted"/>
<sequence length="175" mass="20238">MDLERVLKGSPWTFNNHVLMLHWPEKKEDPLKVPLIFACFWVQIHEVPPSFYIETLAHQIEGFLGNFLEFDGTNLGKGLCTYLHVREQLDVRRPLKMKNKVMFSVVACSYVSFKYERLTLFCFFYGRLGHSDSFCQAKMALGFDVAEMGWDLSLRAQSRRALALAVYGYEKIGKG</sequence>
<comment type="caution">
    <text evidence="2">The sequence shown here is derived from an EMBL/GenBank/DDBJ whole genome shotgun (WGS) entry which is preliminary data.</text>
</comment>
<dbReference type="InterPro" id="IPR025836">
    <property type="entry name" value="Zn_knuckle_CX2CX4HX4C"/>
</dbReference>
<evidence type="ECO:0000259" key="1">
    <source>
        <dbReference type="Pfam" id="PF14392"/>
    </source>
</evidence>
<protein>
    <recommendedName>
        <fullName evidence="1">Zinc knuckle CX2CX4HX4C domain-containing protein</fullName>
    </recommendedName>
</protein>
<accession>A0ABR0N4X0</accession>
<evidence type="ECO:0000313" key="3">
    <source>
        <dbReference type="Proteomes" id="UP001358586"/>
    </source>
</evidence>
<dbReference type="Pfam" id="PF14392">
    <property type="entry name" value="zf-CCHC_4"/>
    <property type="match status" value="1"/>
</dbReference>
<dbReference type="PANTHER" id="PTHR31286:SF153">
    <property type="entry name" value="DUF4283 DOMAIN PROTEIN"/>
    <property type="match status" value="1"/>
</dbReference>
<dbReference type="InterPro" id="IPR040256">
    <property type="entry name" value="At4g02000-like"/>
</dbReference>
<evidence type="ECO:0000313" key="2">
    <source>
        <dbReference type="EMBL" id="KAK5785599.1"/>
    </source>
</evidence>
<feature type="domain" description="Zinc knuckle CX2CX4HX4C" evidence="1">
    <location>
        <begin position="89"/>
        <end position="136"/>
    </location>
</feature>
<reference evidence="2 3" key="1">
    <citation type="submission" date="2023-03" db="EMBL/GenBank/DDBJ databases">
        <title>WGS of Gossypium arboreum.</title>
        <authorList>
            <person name="Yu D."/>
        </authorList>
    </citation>
    <scope>NUCLEOTIDE SEQUENCE [LARGE SCALE GENOMIC DNA]</scope>
    <source>
        <tissue evidence="2">Leaf</tissue>
    </source>
</reference>
<keyword evidence="3" id="KW-1185">Reference proteome</keyword>
<organism evidence="2 3">
    <name type="scientific">Gossypium arboreum</name>
    <name type="common">Tree cotton</name>
    <name type="synonym">Gossypium nanking</name>
    <dbReference type="NCBI Taxonomy" id="29729"/>
    <lineage>
        <taxon>Eukaryota</taxon>
        <taxon>Viridiplantae</taxon>
        <taxon>Streptophyta</taxon>
        <taxon>Embryophyta</taxon>
        <taxon>Tracheophyta</taxon>
        <taxon>Spermatophyta</taxon>
        <taxon>Magnoliopsida</taxon>
        <taxon>eudicotyledons</taxon>
        <taxon>Gunneridae</taxon>
        <taxon>Pentapetalae</taxon>
        <taxon>rosids</taxon>
        <taxon>malvids</taxon>
        <taxon>Malvales</taxon>
        <taxon>Malvaceae</taxon>
        <taxon>Malvoideae</taxon>
        <taxon>Gossypium</taxon>
    </lineage>
</organism>
<dbReference type="PANTHER" id="PTHR31286">
    <property type="entry name" value="GLYCINE-RICH CELL WALL STRUCTURAL PROTEIN 1.8-LIKE"/>
    <property type="match status" value="1"/>
</dbReference>
<name>A0ABR0N4X0_GOSAR</name>
<dbReference type="Proteomes" id="UP001358586">
    <property type="component" value="Chromosome 11"/>
</dbReference>
<gene>
    <name evidence="2" type="ORF">PVK06_040201</name>
</gene>
<dbReference type="EMBL" id="JARKNE010000011">
    <property type="protein sequence ID" value="KAK5785599.1"/>
    <property type="molecule type" value="Genomic_DNA"/>
</dbReference>